<evidence type="ECO:0000256" key="2">
    <source>
        <dbReference type="ARBA" id="ARBA00022989"/>
    </source>
</evidence>
<dbReference type="CDD" id="cd17324">
    <property type="entry name" value="MFS_NepI_like"/>
    <property type="match status" value="1"/>
</dbReference>
<sequence length="425" mass="43928">MPSPKTPNDPTDTKAALAPSHRASVCAPEIASRSKILMMAIIAGAVVTNIYCTQPILPLIATGMHVDLGLVDLVAAAALLGFSLGLALLLPLGDRYDRRKLVLVQIALAFCFALGATFAPDIWALIAASFGLGVVCCVPQQLVPFAAVLSRPEQRGRSVGTVVSGIMVGILLGRTIAGIVGETFGWRAVYGMEAAFMIPAWIAAAVLLPKGRPSTDLSYARLLASLWPLARDHRPLRESMMIQALLWACFNAFWVNLAALLADGPWHLGSAWAGGFGIIGAAGAFAASLGGRATDSLGPRGIIGASIAIVTLSYLLLGGANASLALLVLGVIVLDIGVQAGLVANQTRAFAVDPKAQGRINSLYMTATFFGGALGASASGGLMARFGWTGVVVMGLVLGGLALALHWLGGLRARAARSTHDTSAM</sequence>
<dbReference type="InterPro" id="IPR020846">
    <property type="entry name" value="MFS_dom"/>
</dbReference>
<dbReference type="InterPro" id="IPR036259">
    <property type="entry name" value="MFS_trans_sf"/>
</dbReference>
<feature type="transmembrane region" description="Helical" evidence="4">
    <location>
        <begin position="125"/>
        <end position="149"/>
    </location>
</feature>
<proteinExistence type="predicted"/>
<keyword evidence="3 4" id="KW-0472">Membrane</keyword>
<name>A0A5E4WHI7_9BURK</name>
<keyword evidence="1 4" id="KW-0812">Transmembrane</keyword>
<accession>A0A5E4WHI7</accession>
<dbReference type="SUPFAM" id="SSF103473">
    <property type="entry name" value="MFS general substrate transporter"/>
    <property type="match status" value="1"/>
</dbReference>
<evidence type="ECO:0000256" key="3">
    <source>
        <dbReference type="ARBA" id="ARBA00023136"/>
    </source>
</evidence>
<evidence type="ECO:0000256" key="1">
    <source>
        <dbReference type="ARBA" id="ARBA00022692"/>
    </source>
</evidence>
<feature type="transmembrane region" description="Helical" evidence="4">
    <location>
        <begin position="388"/>
        <end position="408"/>
    </location>
</feature>
<evidence type="ECO:0000256" key="4">
    <source>
        <dbReference type="SAM" id="Phobius"/>
    </source>
</evidence>
<keyword evidence="2 4" id="KW-1133">Transmembrane helix</keyword>
<feature type="transmembrane region" description="Helical" evidence="4">
    <location>
        <begin position="101"/>
        <end position="119"/>
    </location>
</feature>
<reference evidence="6 7" key="1">
    <citation type="submission" date="2019-08" db="EMBL/GenBank/DDBJ databases">
        <authorList>
            <person name="Peeters C."/>
        </authorList>
    </citation>
    <scope>NUCLEOTIDE SEQUENCE [LARGE SCALE GENOMIC DNA]</scope>
    <source>
        <strain evidence="6 7">LMG 31108</strain>
    </source>
</reference>
<dbReference type="PROSITE" id="PS50850">
    <property type="entry name" value="MFS"/>
    <property type="match status" value="1"/>
</dbReference>
<feature type="transmembrane region" description="Helical" evidence="4">
    <location>
        <begin position="36"/>
        <end position="57"/>
    </location>
</feature>
<organism evidence="6 7">
    <name type="scientific">Pandoraea anhela</name>
    <dbReference type="NCBI Taxonomy" id="2508295"/>
    <lineage>
        <taxon>Bacteria</taxon>
        <taxon>Pseudomonadati</taxon>
        <taxon>Pseudomonadota</taxon>
        <taxon>Betaproteobacteria</taxon>
        <taxon>Burkholderiales</taxon>
        <taxon>Burkholderiaceae</taxon>
        <taxon>Pandoraea</taxon>
    </lineage>
</organism>
<feature type="transmembrane region" description="Helical" evidence="4">
    <location>
        <begin position="187"/>
        <end position="208"/>
    </location>
</feature>
<gene>
    <name evidence="6" type="ORF">PAN31108_03283</name>
</gene>
<dbReference type="Gene3D" id="1.20.1250.20">
    <property type="entry name" value="MFS general substrate transporter like domains"/>
    <property type="match status" value="1"/>
</dbReference>
<dbReference type="PANTHER" id="PTHR42910">
    <property type="entry name" value="TRANSPORTER SCO4007-RELATED"/>
    <property type="match status" value="1"/>
</dbReference>
<feature type="transmembrane region" description="Helical" evidence="4">
    <location>
        <begin position="301"/>
        <end position="317"/>
    </location>
</feature>
<feature type="transmembrane region" description="Helical" evidence="4">
    <location>
        <begin position="161"/>
        <end position="181"/>
    </location>
</feature>
<dbReference type="AlphaFoldDB" id="A0A5E4WHI7"/>
<protein>
    <submittedName>
        <fullName evidence="6">MFS transporter</fullName>
    </submittedName>
</protein>
<feature type="transmembrane region" description="Helical" evidence="4">
    <location>
        <begin position="244"/>
        <end position="262"/>
    </location>
</feature>
<feature type="transmembrane region" description="Helical" evidence="4">
    <location>
        <begin position="363"/>
        <end position="382"/>
    </location>
</feature>
<evidence type="ECO:0000313" key="6">
    <source>
        <dbReference type="EMBL" id="VVE24088.1"/>
    </source>
</evidence>
<dbReference type="PANTHER" id="PTHR42910:SF1">
    <property type="entry name" value="MAJOR FACILITATOR SUPERFAMILY (MFS) PROFILE DOMAIN-CONTAINING PROTEIN"/>
    <property type="match status" value="1"/>
</dbReference>
<feature type="transmembrane region" description="Helical" evidence="4">
    <location>
        <begin position="268"/>
        <end position="289"/>
    </location>
</feature>
<dbReference type="Pfam" id="PF07690">
    <property type="entry name" value="MFS_1"/>
    <property type="match status" value="1"/>
</dbReference>
<dbReference type="EMBL" id="CABPSB010000012">
    <property type="protein sequence ID" value="VVE24088.1"/>
    <property type="molecule type" value="Genomic_DNA"/>
</dbReference>
<evidence type="ECO:0000259" key="5">
    <source>
        <dbReference type="PROSITE" id="PS50850"/>
    </source>
</evidence>
<evidence type="ECO:0000313" key="7">
    <source>
        <dbReference type="Proteomes" id="UP000406256"/>
    </source>
</evidence>
<dbReference type="Proteomes" id="UP000406256">
    <property type="component" value="Unassembled WGS sequence"/>
</dbReference>
<feature type="transmembrane region" description="Helical" evidence="4">
    <location>
        <begin position="323"/>
        <end position="343"/>
    </location>
</feature>
<dbReference type="GO" id="GO:0022857">
    <property type="term" value="F:transmembrane transporter activity"/>
    <property type="evidence" value="ECO:0007669"/>
    <property type="project" value="InterPro"/>
</dbReference>
<keyword evidence="7" id="KW-1185">Reference proteome</keyword>
<feature type="domain" description="Major facilitator superfamily (MFS) profile" evidence="5">
    <location>
        <begin position="33"/>
        <end position="412"/>
    </location>
</feature>
<feature type="transmembrane region" description="Helical" evidence="4">
    <location>
        <begin position="69"/>
        <end position="89"/>
    </location>
</feature>
<dbReference type="InterPro" id="IPR011701">
    <property type="entry name" value="MFS"/>
</dbReference>